<keyword evidence="1" id="KW-0614">Plasmid</keyword>
<reference evidence="1" key="1">
    <citation type="submission" date="2016-10" db="EMBL/GenBank/DDBJ databases">
        <title>Agrobacterium Ti plasmids: Classification based on T-DNA and Vir regions organization.</title>
        <authorList>
            <person name="Nabi N."/>
            <person name="Vial L."/>
            <person name="Ben Hafsa A."/>
            <person name="Chapulliot D."/>
            <person name="Berard A."/>
            <person name="Chauveau A."/>
            <person name="Le Paslier M.-C."/>
            <person name="Harzallah Skhiri F."/>
            <person name="Brunel D."/>
            <person name="Nesme X."/>
            <person name="Chaouachi M."/>
        </authorList>
    </citation>
    <scope>NUCLEOTIDE SEQUENCE</scope>
    <source>
        <strain evidence="1">AR125</strain>
        <strain evidence="2">CFBP5499</strain>
        <plasmid evidence="1">pTi_AR125</plasmid>
        <plasmid evidence="2">pTi_CFBP5499</plasmid>
    </source>
</reference>
<proteinExistence type="predicted"/>
<dbReference type="InterPro" id="IPR013078">
    <property type="entry name" value="His_Pase_superF_clade-1"/>
</dbReference>
<dbReference type="PANTHER" id="PTHR43975:SF2">
    <property type="entry name" value="EG:BACR7A4.14 PROTEIN-RELATED"/>
    <property type="match status" value="1"/>
</dbReference>
<dbReference type="PANTHER" id="PTHR43975">
    <property type="entry name" value="ZGC:101858"/>
    <property type="match status" value="1"/>
</dbReference>
<name>A0A2Z2PCE8_9HYPH</name>
<dbReference type="SUPFAM" id="SSF53254">
    <property type="entry name" value="Phosphoglycerate mutase-like"/>
    <property type="match status" value="1"/>
</dbReference>
<accession>A0A2Z2PCE8</accession>
<geneLocation type="plasmid" evidence="2">
    <name>pTi_CFBP5499</name>
</geneLocation>
<protein>
    <submittedName>
        <fullName evidence="1">Agropine synthesis reductase</fullName>
    </submittedName>
</protein>
<evidence type="ECO:0000313" key="1">
    <source>
        <dbReference type="EMBL" id="ASK40578.1"/>
    </source>
</evidence>
<geneLocation type="plasmid" evidence="1">
    <name>pTi_AR125</name>
</geneLocation>
<organism evidence="1">
    <name type="scientific">Agrobacterium genomosp. 6</name>
    <dbReference type="NCBI Taxonomy" id="1183411"/>
    <lineage>
        <taxon>Bacteria</taxon>
        <taxon>Pseudomonadati</taxon>
        <taxon>Pseudomonadota</taxon>
        <taxon>Alphaproteobacteria</taxon>
        <taxon>Hyphomicrobiales</taxon>
        <taxon>Rhizobiaceae</taxon>
        <taxon>Rhizobium/Agrobacterium group</taxon>
        <taxon>Agrobacterium</taxon>
        <taxon>Agrobacterium tumefaciens complex</taxon>
    </lineage>
</organism>
<dbReference type="EMBL" id="KY000029">
    <property type="protein sequence ID" value="ASK41341.1"/>
    <property type="molecule type" value="Genomic_DNA"/>
</dbReference>
<dbReference type="GO" id="GO:0016491">
    <property type="term" value="F:oxidoreductase activity"/>
    <property type="evidence" value="ECO:0007669"/>
    <property type="project" value="InterPro"/>
</dbReference>
<dbReference type="RefSeq" id="WP_080830648.1">
    <property type="nucleotide sequence ID" value="NZ_KY000025.1"/>
</dbReference>
<dbReference type="PROSITE" id="PS00061">
    <property type="entry name" value="ADH_SHORT"/>
    <property type="match status" value="1"/>
</dbReference>
<dbReference type="Pfam" id="PF00106">
    <property type="entry name" value="adh_short"/>
    <property type="match status" value="1"/>
</dbReference>
<dbReference type="SUPFAM" id="SSF51735">
    <property type="entry name" value="NAD(P)-binding Rossmann-fold domains"/>
    <property type="match status" value="1"/>
</dbReference>
<dbReference type="Gene3D" id="3.40.50.720">
    <property type="entry name" value="NAD(P)-binding Rossmann-like Domain"/>
    <property type="match status" value="1"/>
</dbReference>
<dbReference type="PIRSF" id="PIRSF036951">
    <property type="entry name" value="Mas1"/>
    <property type="match status" value="1"/>
</dbReference>
<dbReference type="SMART" id="SM00855">
    <property type="entry name" value="PGAM"/>
    <property type="match status" value="1"/>
</dbReference>
<dbReference type="InterPro" id="IPR029033">
    <property type="entry name" value="His_PPase_superfam"/>
</dbReference>
<dbReference type="AlphaFoldDB" id="A0A2Z2PCE8"/>
<evidence type="ECO:0000313" key="2">
    <source>
        <dbReference type="EMBL" id="ASK41341.1"/>
    </source>
</evidence>
<dbReference type="EMBL" id="KY000025">
    <property type="protein sequence ID" value="ASK40578.1"/>
    <property type="molecule type" value="Genomic_DNA"/>
</dbReference>
<dbReference type="InterPro" id="IPR015845">
    <property type="entry name" value="Mas1"/>
</dbReference>
<dbReference type="PRINTS" id="PR00081">
    <property type="entry name" value="GDHRDH"/>
</dbReference>
<dbReference type="InterPro" id="IPR020904">
    <property type="entry name" value="Sc_DH/Rdtase_CS"/>
</dbReference>
<dbReference type="CDD" id="cd07067">
    <property type="entry name" value="HP_PGM_like"/>
    <property type="match status" value="1"/>
</dbReference>
<dbReference type="Gene3D" id="3.40.50.1240">
    <property type="entry name" value="Phosphoglycerate mutase-like"/>
    <property type="match status" value="1"/>
</dbReference>
<sequence length="430" mass="47724">MTISQAFLGSAKAPTLIQNFFFVRHGATDLNEQHRVEGGEKLWGVQGSGTNIGLNKKGELQALLAGNVLRTLPVGEIVCSPLLRALQTAFLANPGCTNFKIGTDLRERHFGINEGGYGPRQMFEENYPDCEDTQTFSIRVANALHYARGENVLFVAHGCVLRVIAALLRVDLTDEHTANGRVLHFKLDAGNWSVHLLQSPVIMVSGATRGIGKAIAENLIKHGYRVSLGARNVKDLEDAFGDQNEALIYALFDAQDHNMMKDWVNQTYEKFKRIDGLVNNAGSGEHVNLEKEIDYEQLSKQWETNCVAPLRMTELCLPYLMKAGSGRIVNINSMSGVRVLNSLVGYNMTKHALGGLTKTTQYVGWEHGVRATDISPGFVATNMSRWTNLVERENMIQPEDIAKLVREAIERPNRAYVPKAEVLCMKEATR</sequence>
<dbReference type="InterPro" id="IPR002347">
    <property type="entry name" value="SDR_fam"/>
</dbReference>
<dbReference type="Pfam" id="PF00300">
    <property type="entry name" value="His_Phos_1"/>
    <property type="match status" value="1"/>
</dbReference>
<dbReference type="InterPro" id="IPR036291">
    <property type="entry name" value="NAD(P)-bd_dom_sf"/>
</dbReference>
<dbReference type="CDD" id="cd08932">
    <property type="entry name" value="HetN_like_SDR_c"/>
    <property type="match status" value="1"/>
</dbReference>